<reference evidence="2 3" key="1">
    <citation type="submission" date="2019-03" db="EMBL/GenBank/DDBJ databases">
        <title>Single cell metagenomics reveals metabolic interactions within the superorganism composed of flagellate Streblomastix strix and complex community of Bacteroidetes bacteria on its surface.</title>
        <authorList>
            <person name="Treitli S.C."/>
            <person name="Kolisko M."/>
            <person name="Husnik F."/>
            <person name="Keeling P."/>
            <person name="Hampl V."/>
        </authorList>
    </citation>
    <scope>NUCLEOTIDE SEQUENCE [LARGE SCALE GENOMIC DNA]</scope>
    <source>
        <strain evidence="2">ST1C</strain>
    </source>
</reference>
<feature type="non-terminal residue" evidence="2">
    <location>
        <position position="69"/>
    </location>
</feature>
<evidence type="ECO:0000256" key="1">
    <source>
        <dbReference type="SAM" id="MobiDB-lite"/>
    </source>
</evidence>
<feature type="region of interest" description="Disordered" evidence="1">
    <location>
        <begin position="1"/>
        <end position="21"/>
    </location>
</feature>
<dbReference type="AlphaFoldDB" id="A0A5J4TF98"/>
<accession>A0A5J4TF98</accession>
<gene>
    <name evidence="2" type="ORF">EZS28_047646</name>
</gene>
<name>A0A5J4TF98_9EUKA</name>
<evidence type="ECO:0000313" key="3">
    <source>
        <dbReference type="Proteomes" id="UP000324800"/>
    </source>
</evidence>
<dbReference type="Proteomes" id="UP000324800">
    <property type="component" value="Unassembled WGS sequence"/>
</dbReference>
<proteinExistence type="predicted"/>
<feature type="region of interest" description="Disordered" evidence="1">
    <location>
        <begin position="39"/>
        <end position="69"/>
    </location>
</feature>
<comment type="caution">
    <text evidence="2">The sequence shown here is derived from an EMBL/GenBank/DDBJ whole genome shotgun (WGS) entry which is preliminary data.</text>
</comment>
<protein>
    <submittedName>
        <fullName evidence="2">Uncharacterized protein</fullName>
    </submittedName>
</protein>
<organism evidence="2 3">
    <name type="scientific">Streblomastix strix</name>
    <dbReference type="NCBI Taxonomy" id="222440"/>
    <lineage>
        <taxon>Eukaryota</taxon>
        <taxon>Metamonada</taxon>
        <taxon>Preaxostyla</taxon>
        <taxon>Oxymonadida</taxon>
        <taxon>Streblomastigidae</taxon>
        <taxon>Streblomastix</taxon>
    </lineage>
</organism>
<sequence length="69" mass="7741">MLRYEEEVCGSKKEEEDGKLKTAEHMREAERLVAIKQEQKQIMSNPGIAEDGMKMSTSAPSKPRKTASS</sequence>
<evidence type="ECO:0000313" key="2">
    <source>
        <dbReference type="EMBL" id="KAA6356827.1"/>
    </source>
</evidence>
<dbReference type="EMBL" id="SNRW01032349">
    <property type="protein sequence ID" value="KAA6356827.1"/>
    <property type="molecule type" value="Genomic_DNA"/>
</dbReference>